<feature type="transmembrane region" description="Helical" evidence="2">
    <location>
        <begin position="1193"/>
        <end position="1215"/>
    </location>
</feature>
<dbReference type="EMBL" id="MIGC01008456">
    <property type="protein sequence ID" value="PHJ15367.1"/>
    <property type="molecule type" value="Genomic_DNA"/>
</dbReference>
<dbReference type="SMART" id="SM00209">
    <property type="entry name" value="TSP1"/>
    <property type="match status" value="2"/>
</dbReference>
<dbReference type="PROSITE" id="PS50092">
    <property type="entry name" value="TSP1"/>
    <property type="match status" value="2"/>
</dbReference>
<gene>
    <name evidence="3" type="ORF">CSUI_010822</name>
</gene>
<keyword evidence="2" id="KW-1133">Transmembrane helix</keyword>
<dbReference type="InterPro" id="IPR000884">
    <property type="entry name" value="TSP1_rpt"/>
</dbReference>
<name>A0A2C6KC13_9APIC</name>
<organism evidence="3 4">
    <name type="scientific">Cystoisospora suis</name>
    <dbReference type="NCBI Taxonomy" id="483139"/>
    <lineage>
        <taxon>Eukaryota</taxon>
        <taxon>Sar</taxon>
        <taxon>Alveolata</taxon>
        <taxon>Apicomplexa</taxon>
        <taxon>Conoidasida</taxon>
        <taxon>Coccidia</taxon>
        <taxon>Eucoccidiorida</taxon>
        <taxon>Eimeriorina</taxon>
        <taxon>Sarcocystidae</taxon>
        <taxon>Cystoisospora</taxon>
    </lineage>
</organism>
<dbReference type="VEuPathDB" id="ToxoDB:CSUI_010822"/>
<feature type="compositionally biased region" description="Basic and acidic residues" evidence="1">
    <location>
        <begin position="572"/>
        <end position="582"/>
    </location>
</feature>
<comment type="caution">
    <text evidence="3">The sequence shown here is derived from an EMBL/GenBank/DDBJ whole genome shotgun (WGS) entry which is preliminary data.</text>
</comment>
<keyword evidence="4" id="KW-1185">Reference proteome</keyword>
<dbReference type="Proteomes" id="UP000221165">
    <property type="component" value="Unassembled WGS sequence"/>
</dbReference>
<dbReference type="RefSeq" id="XP_067917101.1">
    <property type="nucleotide sequence ID" value="XM_068070923.1"/>
</dbReference>
<feature type="region of interest" description="Disordered" evidence="1">
    <location>
        <begin position="542"/>
        <end position="622"/>
    </location>
</feature>
<evidence type="ECO:0000256" key="2">
    <source>
        <dbReference type="SAM" id="Phobius"/>
    </source>
</evidence>
<dbReference type="SUPFAM" id="SSF82895">
    <property type="entry name" value="TSP-1 type 1 repeat"/>
    <property type="match status" value="1"/>
</dbReference>
<protein>
    <submittedName>
        <fullName evidence="3">Microneme protein mic14</fullName>
    </submittedName>
</protein>
<feature type="compositionally biased region" description="Polar residues" evidence="1">
    <location>
        <begin position="109"/>
        <end position="142"/>
    </location>
</feature>
<keyword evidence="2" id="KW-0472">Membrane</keyword>
<sequence>MVFDEIAGTHCTVGCRLNDVGLQTINKSVAGEWTEAKTETLVLSNPSYVFASVIGTDSFPLVALSRQTKSWFPGGPPANLPAGVAFLEKDSMRTGSAAAEQVAARSGDAMSQNGESTTASPKTRSSQQNTTGNGGTENSRTSSVFGNWYPVIDLIQDGDCAEGSLQRGTTFPSSPADVRLLYAKSVSATPPSQENRPVYRPDCQAARQKEGSSRDCVTECEELARACSAKGRDIWECFVESTPKEWKQKCTVMPTSATEALTTSTTAPPIDPAAACTIVDMQALEYQNMRGWDSKTDSCNCPHEIPACSPQQALFDSLTWSKLLGPEGSLCKSAGGTLKVVAHGFKLTQQNLCEKGFSTSQTSWEQIPFPPYAGEDLILGDNTIRGGYYRCTEEFRYVFCPGKLLYTTTTTAEPPWSWPADSDCVPTDWTEWSACSATCFSGSKGSKPAKTRKRFILVPKKGRGQDCVLLEQEPCERSSDFPACEEFCWQGNWSEWGACKLSTLKFGEDPLRTRTKIRYIFMDGGDVCPTESLIQHDTATCANTGSRTVPSVEATPSAPSEIDEPQPLPSPKPEHRETEEKGLAQPNEKSAAPGNGEGKENESSDRPDQGGTASGSLLQHSSETVESCDRLSAWSGCTAPCQPPAGDLGVKQYQLGLPRNVDTPISAYCATNTRDCSEKLQACKEDPTPDCSLVSGRYAAADETKQCRELCEIAVDACAKSAALIQQSQWECVAATLNDAGDGSCLYEREAVEDRVVRPPVCFLSRAQRADENTSLPFLHTDEATGAKSCKCATPATVPCSAEEVWRSSDTWGKLISSTVCPLNDLGAFFDKANLSGSADSSVFFAASGGVRVHCPVMTSPSGASLPTYTSFKNDAELDTFCEKGLSSWSGTTESIVDCSHAMLKDTAGTKDCRAACEKVLAKCDKSAPDLKACYKEALKDPEFAAECEVGLDRNLGGGLVFCKYARVNCEFSPWSDWNTCTHSCRNGEGDSNDSYRVRTRALRGSALNGGVCESDDKSGSSLVDIQLCDWLPLCSGEALPEPDYKIFPRKEPRLAEWTTERTTTTTVDPDAPPPGSEATVCTIIDMRDFKKAERGYDAKHKSCRCPSRTRLCARGEAMNSRENWQTHVETICARDSQADIYAQELEKFSCASREFVAVVGSFSANPEEDCKTDSMAYVFCKDEGPLQNDRTVLQFIVALVIGILLGLTFVYCALQYSVDIQQALGLAGRYVELSHMLQEVEEKENEAQAGSAGDDEKDGEGLPAGRGRGKLLGERGNGEPEEGGNSELTKEGGNSEVLEESGNSELPEDKREWRASTESGSVNE</sequence>
<reference evidence="3 4" key="1">
    <citation type="journal article" date="2017" name="Int. J. Parasitol.">
        <title>The genome of the protozoan parasite Cystoisospora suis and a reverse vaccinology approach to identify vaccine candidates.</title>
        <authorList>
            <person name="Palmieri N."/>
            <person name="Shrestha A."/>
            <person name="Ruttkowski B."/>
            <person name="Beck T."/>
            <person name="Vogl C."/>
            <person name="Tomley F."/>
            <person name="Blake D.P."/>
            <person name="Joachim A."/>
        </authorList>
    </citation>
    <scope>NUCLEOTIDE SEQUENCE [LARGE SCALE GENOMIC DNA]</scope>
    <source>
        <strain evidence="3 4">Wien I</strain>
    </source>
</reference>
<dbReference type="InterPro" id="IPR036383">
    <property type="entry name" value="TSP1_rpt_sf"/>
</dbReference>
<keyword evidence="2" id="KW-0812">Transmembrane</keyword>
<evidence type="ECO:0000313" key="4">
    <source>
        <dbReference type="Proteomes" id="UP000221165"/>
    </source>
</evidence>
<dbReference type="OrthoDB" id="6090599at2759"/>
<evidence type="ECO:0000256" key="1">
    <source>
        <dbReference type="SAM" id="MobiDB-lite"/>
    </source>
</evidence>
<feature type="region of interest" description="Disordered" evidence="1">
    <location>
        <begin position="97"/>
        <end position="142"/>
    </location>
</feature>
<proteinExistence type="predicted"/>
<evidence type="ECO:0000313" key="3">
    <source>
        <dbReference type="EMBL" id="PHJ15367.1"/>
    </source>
</evidence>
<feature type="region of interest" description="Disordered" evidence="1">
    <location>
        <begin position="1242"/>
        <end position="1325"/>
    </location>
</feature>
<dbReference type="Gene3D" id="2.20.100.10">
    <property type="entry name" value="Thrombospondin type-1 (TSP1) repeat"/>
    <property type="match status" value="2"/>
</dbReference>
<dbReference type="GeneID" id="94434134"/>
<feature type="compositionally biased region" description="Basic and acidic residues" evidence="1">
    <location>
        <begin position="597"/>
        <end position="608"/>
    </location>
</feature>
<accession>A0A2C6KC13</accession>